<protein>
    <submittedName>
        <fullName evidence="2">Uncharacterized protein</fullName>
    </submittedName>
</protein>
<evidence type="ECO:0000313" key="3">
    <source>
        <dbReference type="Proteomes" id="UP001221898"/>
    </source>
</evidence>
<reference evidence="2" key="1">
    <citation type="journal article" date="2023" name="Science">
        <title>Genome structures resolve the early diversification of teleost fishes.</title>
        <authorList>
            <person name="Parey E."/>
            <person name="Louis A."/>
            <person name="Montfort J."/>
            <person name="Bouchez O."/>
            <person name="Roques C."/>
            <person name="Iampietro C."/>
            <person name="Lluch J."/>
            <person name="Castinel A."/>
            <person name="Donnadieu C."/>
            <person name="Desvignes T."/>
            <person name="Floi Bucao C."/>
            <person name="Jouanno E."/>
            <person name="Wen M."/>
            <person name="Mejri S."/>
            <person name="Dirks R."/>
            <person name="Jansen H."/>
            <person name="Henkel C."/>
            <person name="Chen W.J."/>
            <person name="Zahm M."/>
            <person name="Cabau C."/>
            <person name="Klopp C."/>
            <person name="Thompson A.W."/>
            <person name="Robinson-Rechavi M."/>
            <person name="Braasch I."/>
            <person name="Lecointre G."/>
            <person name="Bobe J."/>
            <person name="Postlethwait J.H."/>
            <person name="Berthelot C."/>
            <person name="Roest Crollius H."/>
            <person name="Guiguen Y."/>
        </authorList>
    </citation>
    <scope>NUCLEOTIDE SEQUENCE</scope>
    <source>
        <strain evidence="2">NC1722</strain>
    </source>
</reference>
<dbReference type="EMBL" id="JAINUG010000003">
    <property type="protein sequence ID" value="KAJ8417581.1"/>
    <property type="molecule type" value="Genomic_DNA"/>
</dbReference>
<organism evidence="2 3">
    <name type="scientific">Aldrovandia affinis</name>
    <dbReference type="NCBI Taxonomy" id="143900"/>
    <lineage>
        <taxon>Eukaryota</taxon>
        <taxon>Metazoa</taxon>
        <taxon>Chordata</taxon>
        <taxon>Craniata</taxon>
        <taxon>Vertebrata</taxon>
        <taxon>Euteleostomi</taxon>
        <taxon>Actinopterygii</taxon>
        <taxon>Neopterygii</taxon>
        <taxon>Teleostei</taxon>
        <taxon>Notacanthiformes</taxon>
        <taxon>Halosauridae</taxon>
        <taxon>Aldrovandia</taxon>
    </lineage>
</organism>
<sequence length="102" mass="10697">MLSALVGALSSKRLTEVGNEDSAKLPEGGTRLPLAPITEGADNRNPGIGLDAASRNACSDPIYRGRDMCHSPRGGKPTHPCALANTGTYTDTLPKDRSHTPE</sequence>
<feature type="region of interest" description="Disordered" evidence="1">
    <location>
        <begin position="1"/>
        <end position="52"/>
    </location>
</feature>
<evidence type="ECO:0000256" key="1">
    <source>
        <dbReference type="SAM" id="MobiDB-lite"/>
    </source>
</evidence>
<gene>
    <name evidence="2" type="ORF">AAFF_G00224240</name>
</gene>
<dbReference type="Proteomes" id="UP001221898">
    <property type="component" value="Unassembled WGS sequence"/>
</dbReference>
<comment type="caution">
    <text evidence="2">The sequence shown here is derived from an EMBL/GenBank/DDBJ whole genome shotgun (WGS) entry which is preliminary data.</text>
</comment>
<feature type="region of interest" description="Disordered" evidence="1">
    <location>
        <begin position="68"/>
        <end position="102"/>
    </location>
</feature>
<feature type="compositionally biased region" description="Basic and acidic residues" evidence="1">
    <location>
        <begin position="93"/>
        <end position="102"/>
    </location>
</feature>
<accession>A0AAD7X1E4</accession>
<dbReference type="AlphaFoldDB" id="A0AAD7X1E4"/>
<proteinExistence type="predicted"/>
<name>A0AAD7X1E4_9TELE</name>
<evidence type="ECO:0000313" key="2">
    <source>
        <dbReference type="EMBL" id="KAJ8417581.1"/>
    </source>
</evidence>
<keyword evidence="3" id="KW-1185">Reference proteome</keyword>